<protein>
    <submittedName>
        <fullName evidence="1">Uncharacterized protein</fullName>
    </submittedName>
</protein>
<gene>
    <name evidence="1" type="ORF">BJG93_27960</name>
</gene>
<sequence>MNVSVQTIAERLCAGGVIPYLGPALLALCPDTAVPATPLALAEIITAKVSVLHKIRTRLTQAAQFIENFKHRKSLVSVMNEAFAMTPTPSALRNPHWPREAWPLFIVLYP</sequence>
<dbReference type="AlphaFoldDB" id="A0A1I9YS89"/>
<reference evidence="1" key="1">
    <citation type="submission" date="2016-09" db="EMBL/GenBank/DDBJ databases">
        <title>The Complete Genome of Burkholderia sprentiae wsm5005.</title>
        <authorList>
            <person name="De Meyer S."/>
            <person name="Wang P."/>
            <person name="Terpolilli J."/>
        </authorList>
    </citation>
    <scope>NUCLEOTIDE SEQUENCE [LARGE SCALE GENOMIC DNA]</scope>
    <source>
        <strain evidence="1">WSM5005</strain>
    </source>
</reference>
<organism evidence="1">
    <name type="scientific">Paraburkholderia sprentiae WSM5005</name>
    <dbReference type="NCBI Taxonomy" id="754502"/>
    <lineage>
        <taxon>Bacteria</taxon>
        <taxon>Pseudomonadati</taxon>
        <taxon>Pseudomonadota</taxon>
        <taxon>Betaproteobacteria</taxon>
        <taxon>Burkholderiales</taxon>
        <taxon>Burkholderiaceae</taxon>
        <taxon>Paraburkholderia</taxon>
    </lineage>
</organism>
<evidence type="ECO:0000313" key="1">
    <source>
        <dbReference type="EMBL" id="APA89075.1"/>
    </source>
</evidence>
<proteinExistence type="predicted"/>
<dbReference type="EMBL" id="CP017562">
    <property type="protein sequence ID" value="APA89075.1"/>
    <property type="molecule type" value="Genomic_DNA"/>
</dbReference>
<accession>A0A1I9YS89</accession>
<name>A0A1I9YS89_9BURK</name>
<dbReference type="STRING" id="754502.BJG93_27960"/>